<dbReference type="RefSeq" id="WP_190184670.1">
    <property type="nucleotide sequence ID" value="NZ_BMVP01000004.1"/>
</dbReference>
<gene>
    <name evidence="7" type="ORF">GCM10010347_30920</name>
</gene>
<dbReference type="SUPFAM" id="SSF53335">
    <property type="entry name" value="S-adenosyl-L-methionine-dependent methyltransferases"/>
    <property type="match status" value="1"/>
</dbReference>
<dbReference type="InterPro" id="IPR002052">
    <property type="entry name" value="DNA_methylase_N6_adenine_CS"/>
</dbReference>
<dbReference type="CDD" id="cd02440">
    <property type="entry name" value="AdoMet_MTases"/>
    <property type="match status" value="1"/>
</dbReference>
<evidence type="ECO:0000256" key="1">
    <source>
        <dbReference type="ARBA" id="ARBA00006149"/>
    </source>
</evidence>
<keyword evidence="8" id="KW-1185">Reference proteome</keyword>
<dbReference type="InterPro" id="IPR052190">
    <property type="entry name" value="Euk-Arch_PrmC-MTase"/>
</dbReference>
<proteinExistence type="inferred from homology"/>
<dbReference type="Proteomes" id="UP000642673">
    <property type="component" value="Unassembled WGS sequence"/>
</dbReference>
<keyword evidence="4" id="KW-0949">S-adenosyl-L-methionine</keyword>
<evidence type="ECO:0000313" key="8">
    <source>
        <dbReference type="Proteomes" id="UP000642673"/>
    </source>
</evidence>
<accession>A0ABQ3EUW9</accession>
<dbReference type="Gene3D" id="3.40.50.150">
    <property type="entry name" value="Vaccinia Virus protein VP39"/>
    <property type="match status" value="1"/>
</dbReference>
<dbReference type="PROSITE" id="PS00092">
    <property type="entry name" value="N6_MTASE"/>
    <property type="match status" value="1"/>
</dbReference>
<dbReference type="GO" id="GO:0032259">
    <property type="term" value="P:methylation"/>
    <property type="evidence" value="ECO:0007669"/>
    <property type="project" value="UniProtKB-KW"/>
</dbReference>
<dbReference type="Pfam" id="PF05175">
    <property type="entry name" value="MTS"/>
    <property type="match status" value="1"/>
</dbReference>
<evidence type="ECO:0000256" key="5">
    <source>
        <dbReference type="SAM" id="MobiDB-lite"/>
    </source>
</evidence>
<dbReference type="PANTHER" id="PTHR45875:SF1">
    <property type="entry name" value="METHYLTRANSFERASE N6AMT1"/>
    <property type="match status" value="1"/>
</dbReference>
<sequence length="255" mass="27523">MSLSLGFPRARHEFARLWTLPGVYAPQEDTCLLAEAVRSEVAPGTDVLDMCTGSGALALYAARRGARVTAVDISWRAALTVRLNALRMRQPVTVHRGNLATAEALGPFDLVVSNPPYVPAPDPGLPARGPARAWDAGNDGREVVDRLCAAAPGLLKPHGTLLMVHSALCGTDRTLQRLTAAGMRAEVVDRARIPFGPVLRSRLPWLRERGLLGPDETTEELVVIRAGAPAAPTPRAIREPHAARDTHRPLRRIHP</sequence>
<dbReference type="InterPro" id="IPR029063">
    <property type="entry name" value="SAM-dependent_MTases_sf"/>
</dbReference>
<feature type="domain" description="Methyltransferase small" evidence="6">
    <location>
        <begin position="16"/>
        <end position="117"/>
    </location>
</feature>
<evidence type="ECO:0000256" key="4">
    <source>
        <dbReference type="ARBA" id="ARBA00022691"/>
    </source>
</evidence>
<evidence type="ECO:0000259" key="6">
    <source>
        <dbReference type="Pfam" id="PF05175"/>
    </source>
</evidence>
<evidence type="ECO:0000256" key="3">
    <source>
        <dbReference type="ARBA" id="ARBA00022679"/>
    </source>
</evidence>
<dbReference type="PANTHER" id="PTHR45875">
    <property type="entry name" value="METHYLTRANSFERASE N6AMT1"/>
    <property type="match status" value="1"/>
</dbReference>
<keyword evidence="3" id="KW-0808">Transferase</keyword>
<dbReference type="GO" id="GO:0008168">
    <property type="term" value="F:methyltransferase activity"/>
    <property type="evidence" value="ECO:0007669"/>
    <property type="project" value="UniProtKB-KW"/>
</dbReference>
<dbReference type="InterPro" id="IPR004557">
    <property type="entry name" value="PrmC-related"/>
</dbReference>
<name>A0ABQ3EUW9_9ACTN</name>
<organism evidence="7 8">
    <name type="scientific">Streptomyces cirratus</name>
    <dbReference type="NCBI Taxonomy" id="68187"/>
    <lineage>
        <taxon>Bacteria</taxon>
        <taxon>Bacillati</taxon>
        <taxon>Actinomycetota</taxon>
        <taxon>Actinomycetes</taxon>
        <taxon>Kitasatosporales</taxon>
        <taxon>Streptomycetaceae</taxon>
        <taxon>Streptomyces</taxon>
    </lineage>
</organism>
<comment type="similarity">
    <text evidence="1">Belongs to the eukaryotic/archaeal PrmC-related family.</text>
</comment>
<dbReference type="EMBL" id="BMVP01000004">
    <property type="protein sequence ID" value="GHB58524.1"/>
    <property type="molecule type" value="Genomic_DNA"/>
</dbReference>
<dbReference type="NCBIfam" id="TIGR00537">
    <property type="entry name" value="hemK_rel_arch"/>
    <property type="match status" value="1"/>
</dbReference>
<evidence type="ECO:0000313" key="7">
    <source>
        <dbReference type="EMBL" id="GHB58524.1"/>
    </source>
</evidence>
<feature type="compositionally biased region" description="Basic and acidic residues" evidence="5">
    <location>
        <begin position="236"/>
        <end position="248"/>
    </location>
</feature>
<feature type="region of interest" description="Disordered" evidence="5">
    <location>
        <begin position="232"/>
        <end position="255"/>
    </location>
</feature>
<reference evidence="8" key="1">
    <citation type="journal article" date="2019" name="Int. J. Syst. Evol. Microbiol.">
        <title>The Global Catalogue of Microorganisms (GCM) 10K type strain sequencing project: providing services to taxonomists for standard genome sequencing and annotation.</title>
        <authorList>
            <consortium name="The Broad Institute Genomics Platform"/>
            <consortium name="The Broad Institute Genome Sequencing Center for Infectious Disease"/>
            <person name="Wu L."/>
            <person name="Ma J."/>
        </authorList>
    </citation>
    <scope>NUCLEOTIDE SEQUENCE [LARGE SCALE GENOMIC DNA]</scope>
    <source>
        <strain evidence="8">JCM 4738</strain>
    </source>
</reference>
<comment type="caution">
    <text evidence="7">The sequence shown here is derived from an EMBL/GenBank/DDBJ whole genome shotgun (WGS) entry which is preliminary data.</text>
</comment>
<protein>
    <submittedName>
        <fullName evidence="7">Methyltransferase</fullName>
    </submittedName>
</protein>
<dbReference type="InterPro" id="IPR007848">
    <property type="entry name" value="Small_mtfrase_dom"/>
</dbReference>
<evidence type="ECO:0000256" key="2">
    <source>
        <dbReference type="ARBA" id="ARBA00022603"/>
    </source>
</evidence>
<keyword evidence="2 7" id="KW-0489">Methyltransferase</keyword>